<gene>
    <name evidence="7" type="primary">lgt</name>
    <name evidence="8" type="ORF">J2Z62_000007</name>
</gene>
<comment type="function">
    <text evidence="7">Catalyzes the transfer of the diacylglyceryl group from phosphatidylglycerol to the sulfhydryl group of the N-terminal cysteine of a prolipoprotein, the first step in the formation of mature lipoproteins.</text>
</comment>
<reference evidence="8" key="1">
    <citation type="submission" date="2023-07" db="EMBL/GenBank/DDBJ databases">
        <title>Genomic Encyclopedia of Type Strains, Phase IV (KMG-IV): sequencing the most valuable type-strain genomes for metagenomic binning, comparative biology and taxonomic classification.</title>
        <authorList>
            <person name="Goeker M."/>
        </authorList>
    </citation>
    <scope>NUCLEOTIDE SEQUENCE [LARGE SCALE GENOMIC DNA]</scope>
    <source>
        <strain evidence="8">DSM 21204</strain>
    </source>
</reference>
<evidence type="ECO:0000313" key="9">
    <source>
        <dbReference type="Proteomes" id="UP001240643"/>
    </source>
</evidence>
<evidence type="ECO:0000256" key="7">
    <source>
        <dbReference type="HAMAP-Rule" id="MF_01147"/>
    </source>
</evidence>
<dbReference type="PANTHER" id="PTHR30589:SF0">
    <property type="entry name" value="PHOSPHATIDYLGLYCEROL--PROLIPOPROTEIN DIACYLGLYCERYL TRANSFERASE"/>
    <property type="match status" value="1"/>
</dbReference>
<dbReference type="RefSeq" id="WP_256547733.1">
    <property type="nucleotide sequence ID" value="NZ_CP101809.1"/>
</dbReference>
<comment type="subcellular location">
    <subcellularLocation>
        <location evidence="7">Cell membrane</location>
        <topology evidence="7">Multi-pass membrane protein</topology>
    </subcellularLocation>
</comment>
<comment type="catalytic activity">
    <reaction evidence="7">
        <text>L-cysteinyl-[prolipoprotein] + a 1,2-diacyl-sn-glycero-3-phospho-(1'-sn-glycerol) = an S-1,2-diacyl-sn-glyceryl-L-cysteinyl-[prolipoprotein] + sn-glycerol 1-phosphate + H(+)</text>
        <dbReference type="Rhea" id="RHEA:56712"/>
        <dbReference type="Rhea" id="RHEA-COMP:14679"/>
        <dbReference type="Rhea" id="RHEA-COMP:14680"/>
        <dbReference type="ChEBI" id="CHEBI:15378"/>
        <dbReference type="ChEBI" id="CHEBI:29950"/>
        <dbReference type="ChEBI" id="CHEBI:57685"/>
        <dbReference type="ChEBI" id="CHEBI:64716"/>
        <dbReference type="ChEBI" id="CHEBI:140658"/>
        <dbReference type="EC" id="2.5.1.145"/>
    </reaction>
</comment>
<feature type="transmembrane region" description="Helical" evidence="7">
    <location>
        <begin position="303"/>
        <end position="324"/>
    </location>
</feature>
<comment type="caution">
    <text evidence="8">The sequence shown here is derived from an EMBL/GenBank/DDBJ whole genome shotgun (WGS) entry which is preliminary data.</text>
</comment>
<dbReference type="NCBIfam" id="TIGR00544">
    <property type="entry name" value="lgt"/>
    <property type="match status" value="1"/>
</dbReference>
<accession>A0ABU0LY04</accession>
<evidence type="ECO:0000256" key="3">
    <source>
        <dbReference type="ARBA" id="ARBA00022679"/>
    </source>
</evidence>
<keyword evidence="9" id="KW-1185">Reference proteome</keyword>
<evidence type="ECO:0000313" key="8">
    <source>
        <dbReference type="EMBL" id="MDQ0513569.1"/>
    </source>
</evidence>
<evidence type="ECO:0000256" key="6">
    <source>
        <dbReference type="ARBA" id="ARBA00023136"/>
    </source>
</evidence>
<comment type="similarity">
    <text evidence="1 7">Belongs to the Lgt family.</text>
</comment>
<feature type="transmembrane region" description="Helical" evidence="7">
    <location>
        <begin position="239"/>
        <end position="258"/>
    </location>
</feature>
<organism evidence="8 9">
    <name type="scientific">Mycoplasmoides fastidiosum</name>
    <dbReference type="NCBI Taxonomy" id="92758"/>
    <lineage>
        <taxon>Bacteria</taxon>
        <taxon>Bacillati</taxon>
        <taxon>Mycoplasmatota</taxon>
        <taxon>Mycoplasmoidales</taxon>
        <taxon>Mycoplasmoidaceae</taxon>
        <taxon>Mycoplasmoides</taxon>
    </lineage>
</organism>
<feature type="transmembrane region" description="Helical" evidence="7">
    <location>
        <begin position="96"/>
        <end position="115"/>
    </location>
</feature>
<keyword evidence="3 7" id="KW-0808">Transferase</keyword>
<dbReference type="HAMAP" id="MF_01147">
    <property type="entry name" value="Lgt"/>
    <property type="match status" value="1"/>
</dbReference>
<keyword evidence="4 7" id="KW-0812">Transmembrane</keyword>
<evidence type="ECO:0000256" key="4">
    <source>
        <dbReference type="ARBA" id="ARBA00022692"/>
    </source>
</evidence>
<dbReference type="PANTHER" id="PTHR30589">
    <property type="entry name" value="PROLIPOPROTEIN DIACYLGLYCERYL TRANSFERASE"/>
    <property type="match status" value="1"/>
</dbReference>
<dbReference type="PROSITE" id="PS01311">
    <property type="entry name" value="LGT"/>
    <property type="match status" value="1"/>
</dbReference>
<keyword evidence="5 7" id="KW-1133">Transmembrane helix</keyword>
<dbReference type="EC" id="2.5.1.145" evidence="7"/>
<dbReference type="Pfam" id="PF01790">
    <property type="entry name" value="LGT"/>
    <property type="match status" value="2"/>
</dbReference>
<feature type="transmembrane region" description="Helical" evidence="7">
    <location>
        <begin position="25"/>
        <end position="45"/>
    </location>
</feature>
<dbReference type="GO" id="GO:0008961">
    <property type="term" value="F:phosphatidylglycerol-prolipoprotein diacylglyceryl transferase activity"/>
    <property type="evidence" value="ECO:0007669"/>
    <property type="project" value="UniProtKB-EC"/>
</dbReference>
<dbReference type="InterPro" id="IPR001640">
    <property type="entry name" value="Lgt"/>
</dbReference>
<feature type="binding site" evidence="7">
    <location>
        <position position="161"/>
    </location>
    <ligand>
        <name>a 1,2-diacyl-sn-glycero-3-phospho-(1'-sn-glycerol)</name>
        <dbReference type="ChEBI" id="CHEBI:64716"/>
    </ligand>
</feature>
<feature type="transmembrane region" description="Helical" evidence="7">
    <location>
        <begin position="57"/>
        <end position="76"/>
    </location>
</feature>
<evidence type="ECO:0000256" key="2">
    <source>
        <dbReference type="ARBA" id="ARBA00022475"/>
    </source>
</evidence>
<proteinExistence type="inferred from homology"/>
<keyword evidence="2 7" id="KW-1003">Cell membrane</keyword>
<comment type="pathway">
    <text evidence="7">Protein modification; lipoprotein biosynthesis (diacylglyceryl transfer).</text>
</comment>
<evidence type="ECO:0000256" key="1">
    <source>
        <dbReference type="ARBA" id="ARBA00007150"/>
    </source>
</evidence>
<protein>
    <recommendedName>
        <fullName evidence="7">Phosphatidylglycerol--prolipoprotein diacylglyceryl transferase</fullName>
        <ecNumber evidence="7">2.5.1.145</ecNumber>
    </recommendedName>
</protein>
<dbReference type="Proteomes" id="UP001240643">
    <property type="component" value="Unassembled WGS sequence"/>
</dbReference>
<evidence type="ECO:0000256" key="5">
    <source>
        <dbReference type="ARBA" id="ARBA00022989"/>
    </source>
</evidence>
<name>A0ABU0LY04_9BACT</name>
<dbReference type="EMBL" id="JAUSWO010000001">
    <property type="protein sequence ID" value="MDQ0513569.1"/>
    <property type="molecule type" value="Genomic_DNA"/>
</dbReference>
<sequence>MFHGINDINLDNRFGTLFHIGRLPVTLYGFLVVLGFIIAVIFCAIKLSKFYKVSYDPLLKFAVVAFPIGIVFASIWSYAIGNSNAWYAGFTGNGGLAIQGGVVASTLLGLFWFPLSMRNPKYWVNVPLGKQAEAEAVRRVSTWIFFDAIVPVVLIGQAVGRWGNFFNYEVFGQAVGNLTYAQALEAIKTGNTEILPLNWLRHAMPGVWTNMWIASIPNPGGAANPDPAWMNAARFHQPLFLYESFFNVIFFTLIYSGFINMIPKFKAGMIGGLAITYTGLFRVATERLRFSAGGTSFSFNQSFVLSILLVVLGTLIISYAFLVAGNRKIRHVHWFGYSADWMKIQAYQLPWFRDLALKYGHFQDNFLKTSLTTKISQDIQRLKSLDTVRLTDYVLTPSQTKFYGSRYVTYFKHDIWIEN</sequence>
<keyword evidence="6 7" id="KW-0472">Membrane</keyword>